<sequence length="477" mass="52153">MTGNNRDSLKKLGVVFPMDDIRAHIATMSNLSSLTNLRAQMAAMTNPESLTNLRAQMAVMTNPESLTNLRAQMAAMTNPESLTNLRAQMAAMTNPESLTNLRAQMTAMTNPESLTNLRAQMAAMTNPESLTNLRAQMAAMTNPESLTNLRAQMAAMTNPESLTNLRAQMAAMTNPESLTNLRAQMAAMTNPESLTNLRAQMAAMTNPESLTNLRAQMAAMTNPESLTNLRAQMAAMTNPESLTNLRAQMGAMISSGRMQSDFSAAISSYHELISESTLASFLVSPGDLSKPSTQTIEAEGLNLVAPDLDNIHGVDLEIMKALSVGDAELSLPAIQRLQSIYLQIIVIWDILLRMFNTYVAIGILVALMSTVSKPVDISRQVALLPDNERALLAGYRIVNRNGARLRVEPSKSSELIVSLPLGLLVEVLDKNDKGWFYVAVEYQGEWIEGWVYFSVTTPVPPPQGFRKHEANGYTDLQ</sequence>
<evidence type="ECO:0000313" key="1">
    <source>
        <dbReference type="EMBL" id="XDV04759.1"/>
    </source>
</evidence>
<organism evidence="1">
    <name type="scientific">Pseudomonas sp. WC2401</name>
    <dbReference type="NCBI Taxonomy" id="3234143"/>
    <lineage>
        <taxon>Bacteria</taxon>
        <taxon>Pseudomonadati</taxon>
        <taxon>Pseudomonadota</taxon>
        <taxon>Gammaproteobacteria</taxon>
        <taxon>Pseudomonadales</taxon>
        <taxon>Pseudomonadaceae</taxon>
        <taxon>Pseudomonas</taxon>
    </lineage>
</organism>
<accession>A0AB39WWE0</accession>
<dbReference type="Gene3D" id="2.30.30.40">
    <property type="entry name" value="SH3 Domains"/>
    <property type="match status" value="1"/>
</dbReference>
<dbReference type="EMBL" id="CP165623">
    <property type="protein sequence ID" value="XDV04759.1"/>
    <property type="molecule type" value="Genomic_DNA"/>
</dbReference>
<reference evidence="1" key="1">
    <citation type="submission" date="2024-07" db="EMBL/GenBank/DDBJ databases">
        <authorList>
            <person name="Biller S.J."/>
        </authorList>
    </citation>
    <scope>NUCLEOTIDE SEQUENCE</scope>
    <source>
        <strain evidence="1">WC2401</strain>
    </source>
</reference>
<name>A0AB39WWE0_9PSED</name>
<proteinExistence type="predicted"/>
<protein>
    <submittedName>
        <fullName evidence="1">SH3 domain-containing protein</fullName>
    </submittedName>
</protein>
<dbReference type="RefSeq" id="WP_369781798.1">
    <property type="nucleotide sequence ID" value="NZ_CP165623.1"/>
</dbReference>
<dbReference type="AlphaFoldDB" id="A0AB39WWE0"/>
<gene>
    <name evidence="1" type="ORF">AB3G35_16960</name>
</gene>